<dbReference type="GO" id="GO:0005737">
    <property type="term" value="C:cytoplasm"/>
    <property type="evidence" value="ECO:0007669"/>
    <property type="project" value="TreeGrafter"/>
</dbReference>
<dbReference type="Proteomes" id="UP000054342">
    <property type="component" value="Unassembled WGS sequence"/>
</dbReference>
<reference evidence="4 5" key="1">
    <citation type="submission" date="2015-01" db="EMBL/GenBank/DDBJ databases">
        <title>The Genome Sequence of Exophiala xenobiotica CBS118157.</title>
        <authorList>
            <consortium name="The Broad Institute Genomics Platform"/>
            <person name="Cuomo C."/>
            <person name="de Hoog S."/>
            <person name="Gorbushina A."/>
            <person name="Stielow B."/>
            <person name="Teixiera M."/>
            <person name="Abouelleil A."/>
            <person name="Chapman S.B."/>
            <person name="Priest M."/>
            <person name="Young S.K."/>
            <person name="Wortman J."/>
            <person name="Nusbaum C."/>
            <person name="Birren B."/>
        </authorList>
    </citation>
    <scope>NUCLEOTIDE SEQUENCE [LARGE SCALE GENOMIC DNA]</scope>
    <source>
        <strain evidence="4 5">CBS 118157</strain>
    </source>
</reference>
<dbReference type="GO" id="GO:0051131">
    <property type="term" value="P:chaperone-mediated protein complex assembly"/>
    <property type="evidence" value="ECO:0007669"/>
    <property type="project" value="TreeGrafter"/>
</dbReference>
<dbReference type="FunFam" id="1.10.287.370:FF:000003">
    <property type="entry name" value="Prefoldin subunit 6"/>
    <property type="match status" value="1"/>
</dbReference>
<evidence type="ECO:0000313" key="4">
    <source>
        <dbReference type="EMBL" id="KIW61576.1"/>
    </source>
</evidence>
<dbReference type="PANTHER" id="PTHR21431">
    <property type="entry name" value="PREFOLDIN SUBUNIT 6"/>
    <property type="match status" value="1"/>
</dbReference>
<dbReference type="GeneID" id="25323588"/>
<dbReference type="InterPro" id="IPR002777">
    <property type="entry name" value="PFD_beta-like"/>
</dbReference>
<evidence type="ECO:0000313" key="5">
    <source>
        <dbReference type="Proteomes" id="UP000054342"/>
    </source>
</evidence>
<proteinExistence type="inferred from homology"/>
<dbReference type="InterPro" id="IPR009053">
    <property type="entry name" value="Prefoldin"/>
</dbReference>
<comment type="similarity">
    <text evidence="1">Belongs to the prefoldin subunit beta family.</text>
</comment>
<evidence type="ECO:0000256" key="2">
    <source>
        <dbReference type="ARBA" id="ARBA00023186"/>
    </source>
</evidence>
<dbReference type="GO" id="GO:0006457">
    <property type="term" value="P:protein folding"/>
    <property type="evidence" value="ECO:0007669"/>
    <property type="project" value="InterPro"/>
</dbReference>
<protein>
    <recommendedName>
        <fullName evidence="6">Prefoldin, beta subunit</fullName>
    </recommendedName>
</protein>
<dbReference type="OrthoDB" id="248120at2759"/>
<dbReference type="AlphaFoldDB" id="A0A0D2C9F8"/>
<dbReference type="GO" id="GO:0051087">
    <property type="term" value="F:protein-folding chaperone binding"/>
    <property type="evidence" value="ECO:0007669"/>
    <property type="project" value="TreeGrafter"/>
</dbReference>
<accession>A0A0D2C9F8</accession>
<organism evidence="4 5">
    <name type="scientific">Exophiala xenobiotica</name>
    <dbReference type="NCBI Taxonomy" id="348802"/>
    <lineage>
        <taxon>Eukaryota</taxon>
        <taxon>Fungi</taxon>
        <taxon>Dikarya</taxon>
        <taxon>Ascomycota</taxon>
        <taxon>Pezizomycotina</taxon>
        <taxon>Eurotiomycetes</taxon>
        <taxon>Chaetothyriomycetidae</taxon>
        <taxon>Chaetothyriales</taxon>
        <taxon>Herpotrichiellaceae</taxon>
        <taxon>Exophiala</taxon>
    </lineage>
</organism>
<evidence type="ECO:0000256" key="3">
    <source>
        <dbReference type="SAM" id="Coils"/>
    </source>
</evidence>
<dbReference type="SUPFAM" id="SSF46579">
    <property type="entry name" value="Prefoldin"/>
    <property type="match status" value="1"/>
</dbReference>
<dbReference type="CDD" id="cd23161">
    <property type="entry name" value="Prefoldin_6"/>
    <property type="match status" value="1"/>
</dbReference>
<dbReference type="Gene3D" id="1.10.287.370">
    <property type="match status" value="1"/>
</dbReference>
<sequence length="124" mass="14100">MEEDRNRLQTLSEALQKFQDDLQTTIEARQKLEAQQQENKAVQKEFASLTEEAGIYKLVGPVLLKQAKTEAVSAVDGRLDYIGKEIIRTEDRIKELQEGAEKKRVELLQLQQKLQMAAQEQGSG</sequence>
<dbReference type="RefSeq" id="XP_013322160.1">
    <property type="nucleotide sequence ID" value="XM_013466706.1"/>
</dbReference>
<dbReference type="STRING" id="348802.A0A0D2C9F8"/>
<keyword evidence="2" id="KW-0143">Chaperone</keyword>
<evidence type="ECO:0000256" key="1">
    <source>
        <dbReference type="ARBA" id="ARBA00008045"/>
    </source>
</evidence>
<keyword evidence="5" id="KW-1185">Reference proteome</keyword>
<feature type="coiled-coil region" evidence="3">
    <location>
        <begin position="1"/>
        <end position="52"/>
    </location>
</feature>
<feature type="coiled-coil region" evidence="3">
    <location>
        <begin position="86"/>
        <end position="120"/>
    </location>
</feature>
<dbReference type="PANTHER" id="PTHR21431:SF0">
    <property type="entry name" value="PREFOLDIN SUBUNIT 6"/>
    <property type="match status" value="1"/>
</dbReference>
<dbReference type="Pfam" id="PF01920">
    <property type="entry name" value="Prefoldin_2"/>
    <property type="match status" value="1"/>
</dbReference>
<dbReference type="GO" id="GO:0051082">
    <property type="term" value="F:unfolded protein binding"/>
    <property type="evidence" value="ECO:0007669"/>
    <property type="project" value="InterPro"/>
</dbReference>
<name>A0A0D2C9F8_9EURO</name>
<gene>
    <name evidence="4" type="ORF">PV05_01680</name>
</gene>
<dbReference type="HOGENOM" id="CLU_125172_2_0_1"/>
<keyword evidence="3" id="KW-0175">Coiled coil</keyword>
<evidence type="ECO:0008006" key="6">
    <source>
        <dbReference type="Google" id="ProtNLM"/>
    </source>
</evidence>
<dbReference type="EMBL" id="KN847317">
    <property type="protein sequence ID" value="KIW61576.1"/>
    <property type="molecule type" value="Genomic_DNA"/>
</dbReference>
<dbReference type="GO" id="GO:0016272">
    <property type="term" value="C:prefoldin complex"/>
    <property type="evidence" value="ECO:0007669"/>
    <property type="project" value="InterPro"/>
</dbReference>